<dbReference type="RefSeq" id="WP_093204441.1">
    <property type="nucleotide sequence ID" value="NZ_FNGS01000006.1"/>
</dbReference>
<dbReference type="OrthoDB" id="9812221at2"/>
<accession>A0A1G9SMX7</accession>
<dbReference type="SUPFAM" id="SSF103473">
    <property type="entry name" value="MFS general substrate transporter"/>
    <property type="match status" value="1"/>
</dbReference>
<gene>
    <name evidence="8" type="ORF">SAMN04488090_3233</name>
</gene>
<dbReference type="Gene3D" id="1.20.1250.20">
    <property type="entry name" value="MFS general substrate transporter like domains"/>
    <property type="match status" value="1"/>
</dbReference>
<dbReference type="PROSITE" id="PS50850">
    <property type="entry name" value="MFS"/>
    <property type="match status" value="1"/>
</dbReference>
<feature type="transmembrane region" description="Helical" evidence="6">
    <location>
        <begin position="83"/>
        <end position="102"/>
    </location>
</feature>
<dbReference type="PANTHER" id="PTHR43124:SF3">
    <property type="entry name" value="CHLORAMPHENICOL EFFLUX PUMP RV0191"/>
    <property type="match status" value="1"/>
</dbReference>
<feature type="transmembrane region" description="Helical" evidence="6">
    <location>
        <begin position="16"/>
        <end position="41"/>
    </location>
</feature>
<dbReference type="InterPro" id="IPR050189">
    <property type="entry name" value="MFS_Efflux_Transporters"/>
</dbReference>
<evidence type="ECO:0000256" key="1">
    <source>
        <dbReference type="ARBA" id="ARBA00004651"/>
    </source>
</evidence>
<feature type="transmembrane region" description="Helical" evidence="6">
    <location>
        <begin position="53"/>
        <end position="71"/>
    </location>
</feature>
<feature type="transmembrane region" description="Helical" evidence="6">
    <location>
        <begin position="283"/>
        <end position="301"/>
    </location>
</feature>
<organism evidence="8 9">
    <name type="scientific">Siphonobacter aquaeclarae</name>
    <dbReference type="NCBI Taxonomy" id="563176"/>
    <lineage>
        <taxon>Bacteria</taxon>
        <taxon>Pseudomonadati</taxon>
        <taxon>Bacteroidota</taxon>
        <taxon>Cytophagia</taxon>
        <taxon>Cytophagales</taxon>
        <taxon>Cytophagaceae</taxon>
        <taxon>Siphonobacter</taxon>
    </lineage>
</organism>
<protein>
    <submittedName>
        <fullName evidence="8">Predicted arabinose efflux permease, MFS family</fullName>
    </submittedName>
</protein>
<sequence length="417" mass="44872">MNSPETSRAFTKYEAFVIAILAILQFSIILDFMVLSPLGAILMPSLHISPQQFGWVVSAYAFSAGASGLLAAGFADKFDRKKLLLFFYAGFIVGTFFCSIADTYTFLLFSRIFTGIFGGVIGSICAAIITDLFPLAMRGRVMGFVQMAFASSQVLGIPIGLYLANHFGWHAPFSMIVILSAIVAVLIFVRLKPIDGHLKLNQDHNAFEHLGRTLSQPNYLLAFSATTLLAMGGYMLMPFASAFSIHNLGIPFEKLPMIYIITGISSMIAGPLIGKYSDVVGKYRLFVIGSVLSMIMTGIYGNLGITPILTVIGINILLFMGITSRIISSSALMTAVPQPKDRGAFMSINSSVQQIAGGIGSAVAGFIVVETPGGKLEQYDTLSYVVIGGMIIGIGMMYLVNRMVQRTLAQKPANVPA</sequence>
<dbReference type="GO" id="GO:0005886">
    <property type="term" value="C:plasma membrane"/>
    <property type="evidence" value="ECO:0007669"/>
    <property type="project" value="UniProtKB-SubCell"/>
</dbReference>
<feature type="transmembrane region" description="Helical" evidence="6">
    <location>
        <begin position="257"/>
        <end position="276"/>
    </location>
</feature>
<feature type="transmembrane region" description="Helical" evidence="6">
    <location>
        <begin position="219"/>
        <end position="237"/>
    </location>
</feature>
<evidence type="ECO:0000256" key="5">
    <source>
        <dbReference type="ARBA" id="ARBA00023136"/>
    </source>
</evidence>
<name>A0A1G9SMX7_9BACT</name>
<dbReference type="InterPro" id="IPR011701">
    <property type="entry name" value="MFS"/>
</dbReference>
<keyword evidence="4 6" id="KW-1133">Transmembrane helix</keyword>
<evidence type="ECO:0000313" key="9">
    <source>
        <dbReference type="Proteomes" id="UP000198901"/>
    </source>
</evidence>
<evidence type="ECO:0000256" key="4">
    <source>
        <dbReference type="ARBA" id="ARBA00022989"/>
    </source>
</evidence>
<keyword evidence="3 6" id="KW-0812">Transmembrane</keyword>
<dbReference type="Proteomes" id="UP000198901">
    <property type="component" value="Unassembled WGS sequence"/>
</dbReference>
<dbReference type="Pfam" id="PF07690">
    <property type="entry name" value="MFS_1"/>
    <property type="match status" value="1"/>
</dbReference>
<feature type="transmembrane region" description="Helical" evidence="6">
    <location>
        <begin position="141"/>
        <end position="163"/>
    </location>
</feature>
<feature type="transmembrane region" description="Helical" evidence="6">
    <location>
        <begin position="307"/>
        <end position="327"/>
    </location>
</feature>
<dbReference type="GO" id="GO:0022857">
    <property type="term" value="F:transmembrane transporter activity"/>
    <property type="evidence" value="ECO:0007669"/>
    <property type="project" value="InterPro"/>
</dbReference>
<evidence type="ECO:0000256" key="2">
    <source>
        <dbReference type="ARBA" id="ARBA00022475"/>
    </source>
</evidence>
<dbReference type="InterPro" id="IPR020846">
    <property type="entry name" value="MFS_dom"/>
</dbReference>
<feature type="transmembrane region" description="Helical" evidence="6">
    <location>
        <begin position="169"/>
        <end position="189"/>
    </location>
</feature>
<dbReference type="CDD" id="cd17324">
    <property type="entry name" value="MFS_NepI_like"/>
    <property type="match status" value="1"/>
</dbReference>
<comment type="subcellular location">
    <subcellularLocation>
        <location evidence="1">Cell membrane</location>
        <topology evidence="1">Multi-pass membrane protein</topology>
    </subcellularLocation>
</comment>
<feature type="domain" description="Major facilitator superfamily (MFS) profile" evidence="7">
    <location>
        <begin position="17"/>
        <end position="405"/>
    </location>
</feature>
<evidence type="ECO:0000259" key="7">
    <source>
        <dbReference type="PROSITE" id="PS50850"/>
    </source>
</evidence>
<dbReference type="EMBL" id="FNGS01000006">
    <property type="protein sequence ID" value="SDM36808.1"/>
    <property type="molecule type" value="Genomic_DNA"/>
</dbReference>
<reference evidence="8 9" key="1">
    <citation type="submission" date="2016-10" db="EMBL/GenBank/DDBJ databases">
        <authorList>
            <person name="de Groot N.N."/>
        </authorList>
    </citation>
    <scope>NUCLEOTIDE SEQUENCE [LARGE SCALE GENOMIC DNA]</scope>
    <source>
        <strain evidence="8 9">DSM 21668</strain>
    </source>
</reference>
<evidence type="ECO:0000256" key="6">
    <source>
        <dbReference type="SAM" id="Phobius"/>
    </source>
</evidence>
<proteinExistence type="predicted"/>
<evidence type="ECO:0000256" key="3">
    <source>
        <dbReference type="ARBA" id="ARBA00022692"/>
    </source>
</evidence>
<keyword evidence="2" id="KW-1003">Cell membrane</keyword>
<evidence type="ECO:0000313" key="8">
    <source>
        <dbReference type="EMBL" id="SDM36808.1"/>
    </source>
</evidence>
<keyword evidence="9" id="KW-1185">Reference proteome</keyword>
<feature type="transmembrane region" description="Helical" evidence="6">
    <location>
        <begin position="381"/>
        <end position="400"/>
    </location>
</feature>
<feature type="transmembrane region" description="Helical" evidence="6">
    <location>
        <begin position="108"/>
        <end position="129"/>
    </location>
</feature>
<dbReference type="PANTHER" id="PTHR43124">
    <property type="entry name" value="PURINE EFFLUX PUMP PBUE"/>
    <property type="match status" value="1"/>
</dbReference>
<dbReference type="STRING" id="563176.SAMN04488090_3233"/>
<dbReference type="InterPro" id="IPR036259">
    <property type="entry name" value="MFS_trans_sf"/>
</dbReference>
<dbReference type="AlphaFoldDB" id="A0A1G9SMX7"/>
<feature type="transmembrane region" description="Helical" evidence="6">
    <location>
        <begin position="348"/>
        <end position="369"/>
    </location>
</feature>
<keyword evidence="5 6" id="KW-0472">Membrane</keyword>